<reference evidence="1" key="1">
    <citation type="submission" date="2017-07" db="EMBL/GenBank/DDBJ databases">
        <authorList>
            <person name="Mikheyev A."/>
            <person name="Grau M."/>
        </authorList>
    </citation>
    <scope>NUCLEOTIDE SEQUENCE</scope>
    <source>
        <tissue evidence="1">Venom_gland</tissue>
    </source>
</reference>
<protein>
    <submittedName>
        <fullName evidence="1">Uncharacterized protein</fullName>
    </submittedName>
</protein>
<organism evidence="1">
    <name type="scientific">Micrurus spixii</name>
    <name type="common">Amazon coral snake</name>
    <dbReference type="NCBI Taxonomy" id="129469"/>
    <lineage>
        <taxon>Eukaryota</taxon>
        <taxon>Metazoa</taxon>
        <taxon>Chordata</taxon>
        <taxon>Craniata</taxon>
        <taxon>Vertebrata</taxon>
        <taxon>Euteleostomi</taxon>
        <taxon>Lepidosauria</taxon>
        <taxon>Squamata</taxon>
        <taxon>Bifurcata</taxon>
        <taxon>Unidentata</taxon>
        <taxon>Episquamata</taxon>
        <taxon>Toxicofera</taxon>
        <taxon>Serpentes</taxon>
        <taxon>Colubroidea</taxon>
        <taxon>Elapidae</taxon>
        <taxon>Elapinae</taxon>
        <taxon>Micrurus</taxon>
    </lineage>
</organism>
<dbReference type="EMBL" id="IACM01076573">
    <property type="protein sequence ID" value="LAB29472.1"/>
    <property type="molecule type" value="Transcribed_RNA"/>
</dbReference>
<sequence>MFYRCGGGGFSVVSVEANIATCSREASMSCRPRGELGNDSVTCDSKEEGQLLQGIHREVYGWIASLRSPMTKTKEGETEEGILCRRLQWEVKYCGIKEPNHATSIDSTRHTLTLVAINIK</sequence>
<dbReference type="AlphaFoldDB" id="A0A2D4M800"/>
<name>A0A2D4M800_9SAUR</name>
<reference evidence="1" key="2">
    <citation type="submission" date="2017-11" db="EMBL/GenBank/DDBJ databases">
        <title>Coralsnake Venomics: Analyses of Venom Gland Transcriptomes and Proteomes of Six Brazilian Taxa.</title>
        <authorList>
            <person name="Aird S.D."/>
            <person name="Jorge da Silva N."/>
            <person name="Qiu L."/>
            <person name="Villar-Briones A."/>
            <person name="Aparecida-Saddi V."/>
            <person name="Campos-Telles M.P."/>
            <person name="Grau M."/>
            <person name="Mikheyev A.S."/>
        </authorList>
    </citation>
    <scope>NUCLEOTIDE SEQUENCE</scope>
    <source>
        <tissue evidence="1">Venom_gland</tissue>
    </source>
</reference>
<proteinExistence type="predicted"/>
<evidence type="ECO:0000313" key="1">
    <source>
        <dbReference type="EMBL" id="LAB29472.1"/>
    </source>
</evidence>
<accession>A0A2D4M800</accession>